<proteinExistence type="predicted"/>
<dbReference type="Proteomes" id="UP000095286">
    <property type="component" value="Unplaced"/>
</dbReference>
<evidence type="ECO:0000313" key="2">
    <source>
        <dbReference type="WBParaSite" id="RSKR_0000962300.1"/>
    </source>
</evidence>
<name>A0AC35UB85_9BILA</name>
<dbReference type="WBParaSite" id="RSKR_0000962300.1">
    <property type="protein sequence ID" value="RSKR_0000962300.1"/>
    <property type="gene ID" value="RSKR_0000962300"/>
</dbReference>
<sequence>MSAVLFHEKYISSDSFTYGWVYDQLSEKDLAFKTFINDNTIVDASSFDISAGKGCFSEVFKITFATKEGPKYNTILKVPGSSIFEKAVNSSNNVDDSGNIFKNSAEMESGIVELHNREVDFYTKFSIEGIPIPEVFNATYWKPNIKQKGCLLMRDLDIDSKGVDLSQSLSASQSLQIAECIAKLQAYSILNKEYVDSLNYKLPFRYVDFGPMVNCRLPAFINKFKDQLGEDALNVLKDGVDPKFEHFIDTKLCSFFNVPNVLSHSDCWTNNIAWLSDKYGNATSELKCIMDWQVLFSSNPANDLARFMILSLDGDIRRKYSNAINQHYYKTLTNELAAKNVAVPFTYENYEKVYSYNYIRQSVQLILMVSVFITHTNFDKDEENIRRAFSDKLILRTKHALEDARVYMEQISGEWKE</sequence>
<evidence type="ECO:0000313" key="1">
    <source>
        <dbReference type="Proteomes" id="UP000095286"/>
    </source>
</evidence>
<accession>A0AC35UB85</accession>
<protein>
    <submittedName>
        <fullName evidence="2">CHK domain-containing protein</fullName>
    </submittedName>
</protein>
<organism evidence="1 2">
    <name type="scientific">Rhabditophanes sp. KR3021</name>
    <dbReference type="NCBI Taxonomy" id="114890"/>
    <lineage>
        <taxon>Eukaryota</taxon>
        <taxon>Metazoa</taxon>
        <taxon>Ecdysozoa</taxon>
        <taxon>Nematoda</taxon>
        <taxon>Chromadorea</taxon>
        <taxon>Rhabditida</taxon>
        <taxon>Tylenchina</taxon>
        <taxon>Panagrolaimomorpha</taxon>
        <taxon>Strongyloidoidea</taxon>
        <taxon>Alloionematidae</taxon>
        <taxon>Rhabditophanes</taxon>
    </lineage>
</organism>
<reference evidence="2" key="1">
    <citation type="submission" date="2016-11" db="UniProtKB">
        <authorList>
            <consortium name="WormBaseParasite"/>
        </authorList>
    </citation>
    <scope>IDENTIFICATION</scope>
    <source>
        <strain evidence="2">KR3021</strain>
    </source>
</reference>